<evidence type="ECO:0000313" key="4">
    <source>
        <dbReference type="EMBL" id="NSK14555.1"/>
    </source>
</evidence>
<dbReference type="AlphaFoldDB" id="A0A850HKE0"/>
<dbReference type="Proteomes" id="UP000701680">
    <property type="component" value="Unassembled WGS sequence"/>
</dbReference>
<dbReference type="PANTHER" id="PTHR35902">
    <property type="entry name" value="S-LAYER DOMAIN-LIKE PROTEIN-RELATED"/>
    <property type="match status" value="1"/>
</dbReference>
<keyword evidence="3" id="KW-0732">Signal</keyword>
<evidence type="ECO:0008006" key="8">
    <source>
        <dbReference type="Google" id="ProtNLM"/>
    </source>
</evidence>
<keyword evidence="2" id="KW-0472">Membrane</keyword>
<name>A0A850HKE0_9FIRM</name>
<accession>A0A850HKE0</accession>
<reference evidence="5" key="2">
    <citation type="submission" date="2020-02" db="EMBL/GenBank/DDBJ databases">
        <authorList>
            <person name="Littmann E."/>
            <person name="Sorbara M."/>
        </authorList>
    </citation>
    <scope>NUCLEOTIDE SEQUENCE</scope>
    <source>
        <strain evidence="5">MSK.17.11</strain>
        <strain evidence="4">MSK.17.38</strain>
    </source>
</reference>
<dbReference type="EMBL" id="JAAITX010000003">
    <property type="protein sequence ID" value="NVH58329.1"/>
    <property type="molecule type" value="Genomic_DNA"/>
</dbReference>
<dbReference type="RefSeq" id="WP_173814610.1">
    <property type="nucleotide sequence ID" value="NZ_JAAITX010000003.1"/>
</dbReference>
<keyword evidence="2" id="KW-1133">Transmembrane helix</keyword>
<dbReference type="EMBL" id="JAAIUO010000003">
    <property type="protein sequence ID" value="NSK14555.1"/>
    <property type="molecule type" value="Genomic_DNA"/>
</dbReference>
<feature type="region of interest" description="Disordered" evidence="1">
    <location>
        <begin position="150"/>
        <end position="179"/>
    </location>
</feature>
<feature type="transmembrane region" description="Helical" evidence="2">
    <location>
        <begin position="460"/>
        <end position="481"/>
    </location>
</feature>
<evidence type="ECO:0000256" key="2">
    <source>
        <dbReference type="SAM" id="Phobius"/>
    </source>
</evidence>
<keyword evidence="6" id="KW-1185">Reference proteome</keyword>
<keyword evidence="2" id="KW-0812">Transmembrane</keyword>
<protein>
    <recommendedName>
        <fullName evidence="8">CARDB domain-containing protein</fullName>
    </recommendedName>
</protein>
<comment type="caution">
    <text evidence="5">The sequence shown here is derived from an EMBL/GenBank/DDBJ whole genome shotgun (WGS) entry which is preliminary data.</text>
</comment>
<evidence type="ECO:0000313" key="6">
    <source>
        <dbReference type="Proteomes" id="UP000528555"/>
    </source>
</evidence>
<reference evidence="6 7" key="1">
    <citation type="journal article" date="2020" name="Cell Host Microbe">
        <title>Functional and Genomic Variation between Human-Derived Isolates of Lachnospiraceae Reveals Inter- and Intra-Species Diversity.</title>
        <authorList>
            <person name="Sorbara M.T."/>
            <person name="Littmann E.R."/>
            <person name="Fontana E."/>
            <person name="Moody T.U."/>
            <person name="Kohout C.E."/>
            <person name="Gjonbalaj M."/>
            <person name="Eaton V."/>
            <person name="Seok R."/>
            <person name="Leiner I.M."/>
            <person name="Pamer E.G."/>
        </authorList>
    </citation>
    <scope>NUCLEOTIDE SEQUENCE [LARGE SCALE GENOMIC DNA]</scope>
    <source>
        <strain evidence="5 6">MSK.17.11</strain>
        <strain evidence="4 7">MSK.17.38</strain>
    </source>
</reference>
<evidence type="ECO:0000313" key="5">
    <source>
        <dbReference type="EMBL" id="NVH58329.1"/>
    </source>
</evidence>
<feature type="chain" id="PRO_5032797356" description="CARDB domain-containing protein" evidence="3">
    <location>
        <begin position="30"/>
        <end position="508"/>
    </location>
</feature>
<proteinExistence type="predicted"/>
<evidence type="ECO:0000256" key="3">
    <source>
        <dbReference type="SAM" id="SignalP"/>
    </source>
</evidence>
<feature type="signal peptide" evidence="3">
    <location>
        <begin position="1"/>
        <end position="29"/>
    </location>
</feature>
<organism evidence="5 6">
    <name type="scientific">Dorea phocaeensis</name>
    <dbReference type="NCBI Taxonomy" id="2040291"/>
    <lineage>
        <taxon>Bacteria</taxon>
        <taxon>Bacillati</taxon>
        <taxon>Bacillota</taxon>
        <taxon>Clostridia</taxon>
        <taxon>Lachnospirales</taxon>
        <taxon>Lachnospiraceae</taxon>
        <taxon>Dorea</taxon>
    </lineage>
</organism>
<dbReference type="Proteomes" id="UP000528555">
    <property type="component" value="Unassembled WGS sequence"/>
</dbReference>
<evidence type="ECO:0000313" key="7">
    <source>
        <dbReference type="Proteomes" id="UP000701680"/>
    </source>
</evidence>
<sequence>MKTWKKAAAVLFVAVLAGSALMPGLASHAAETGKKAGKVSIVSKENTVPTYQAGESREWVLTVTNETSAPIEQIAVAPDLGEGGQDWPFQTQVQDYRQEIGSLQPGEARDVAFTFVQREDVPTARYTIRFLVASADGVLTEKKFYVNTTAKPEAEKPSGGQDGSGNEQQSIGGGSQGGADYDLLSADAGGFSNGGASYSGGASGNGAVPRVIVTGFTTDPAEVRAGSDFTLTIHLKNTSKTMRVSNMLFDMEAPTEGKDEQSTAPAFLPTSGSSSVYLEGIAAGGTADISIQLNAKADLLQKPYSMELNMKYEDANAQQIEAASSVSIPVKQDARFEFSDFEISPESIAVGEEANVMCSLYNLGRIKLYNLKAVFEGACIEKEEVFIGNVESGATASIDAMLEGKKAGKGPGKVTMTVSYEDESGNISKTTKDFQLEVLDAVEEEMPAETMMPEETSSGFPVLLVVLLAALVVILAVVFVIKKKKKARLTMEEEGLLDELDRPSEDEH</sequence>
<evidence type="ECO:0000256" key="1">
    <source>
        <dbReference type="SAM" id="MobiDB-lite"/>
    </source>
</evidence>
<dbReference type="PANTHER" id="PTHR35902:SF3">
    <property type="entry name" value="NPCBM-ASSOCIATED, NEW3 DOMAIN OF ALPHA-GALACTOSIDASE"/>
    <property type="match status" value="1"/>
</dbReference>
<gene>
    <name evidence="5" type="ORF">G5A66_06635</name>
    <name evidence="4" type="ORF">G5A75_06655</name>
</gene>